<accession>A0A5C6ALI6</accession>
<organism evidence="1 2">
    <name type="scientific">Botrimarina colliarenosi</name>
    <dbReference type="NCBI Taxonomy" id="2528001"/>
    <lineage>
        <taxon>Bacteria</taxon>
        <taxon>Pseudomonadati</taxon>
        <taxon>Planctomycetota</taxon>
        <taxon>Planctomycetia</taxon>
        <taxon>Pirellulales</taxon>
        <taxon>Lacipirellulaceae</taxon>
        <taxon>Botrimarina</taxon>
    </lineage>
</organism>
<gene>
    <name evidence="1" type="ORF">Pla108_09890</name>
</gene>
<evidence type="ECO:0000313" key="2">
    <source>
        <dbReference type="Proteomes" id="UP000317421"/>
    </source>
</evidence>
<reference evidence="1 2" key="1">
    <citation type="submission" date="2019-02" db="EMBL/GenBank/DDBJ databases">
        <title>Deep-cultivation of Planctomycetes and their phenomic and genomic characterization uncovers novel biology.</title>
        <authorList>
            <person name="Wiegand S."/>
            <person name="Jogler M."/>
            <person name="Boedeker C."/>
            <person name="Pinto D."/>
            <person name="Vollmers J."/>
            <person name="Rivas-Marin E."/>
            <person name="Kohn T."/>
            <person name="Peeters S.H."/>
            <person name="Heuer A."/>
            <person name="Rast P."/>
            <person name="Oberbeckmann S."/>
            <person name="Bunk B."/>
            <person name="Jeske O."/>
            <person name="Meyerdierks A."/>
            <person name="Storesund J.E."/>
            <person name="Kallscheuer N."/>
            <person name="Luecker S."/>
            <person name="Lage O.M."/>
            <person name="Pohl T."/>
            <person name="Merkel B.J."/>
            <person name="Hornburger P."/>
            <person name="Mueller R.-W."/>
            <person name="Bruemmer F."/>
            <person name="Labrenz M."/>
            <person name="Spormann A.M."/>
            <person name="Op Den Camp H."/>
            <person name="Overmann J."/>
            <person name="Amann R."/>
            <person name="Jetten M.S.M."/>
            <person name="Mascher T."/>
            <person name="Medema M.H."/>
            <person name="Devos D.P."/>
            <person name="Kaster A.-K."/>
            <person name="Ovreas L."/>
            <person name="Rohde M."/>
            <person name="Galperin M.Y."/>
            <person name="Jogler C."/>
        </authorList>
    </citation>
    <scope>NUCLEOTIDE SEQUENCE [LARGE SCALE GENOMIC DNA]</scope>
    <source>
        <strain evidence="1 2">Pla108</strain>
    </source>
</reference>
<proteinExistence type="predicted"/>
<evidence type="ECO:0000313" key="1">
    <source>
        <dbReference type="EMBL" id="TWU00046.1"/>
    </source>
</evidence>
<name>A0A5C6ALI6_9BACT</name>
<dbReference type="AlphaFoldDB" id="A0A5C6ALI6"/>
<comment type="caution">
    <text evidence="1">The sequence shown here is derived from an EMBL/GenBank/DDBJ whole genome shotgun (WGS) entry which is preliminary data.</text>
</comment>
<protein>
    <submittedName>
        <fullName evidence="1">Uncharacterized protein</fullName>
    </submittedName>
</protein>
<dbReference type="Proteomes" id="UP000317421">
    <property type="component" value="Unassembled WGS sequence"/>
</dbReference>
<dbReference type="EMBL" id="SJPR01000001">
    <property type="protein sequence ID" value="TWU00046.1"/>
    <property type="molecule type" value="Genomic_DNA"/>
</dbReference>
<keyword evidence="2" id="KW-1185">Reference proteome</keyword>
<sequence length="242" mass="27979">MTSKSQTSPLVSSAYEVFQPYQYGNDFELNSSFPDNQLLAAFESTPLRSLSLADFGRYPCKALTTWGNDRHFRHFLPRMLELLLDDPYDDLWHHEVFLGKLSYARWWDWSPAEQRATGSILELVWRQIIATPPRYDRDDISDSFLCALSNARMSLEAPLADWLNENTIESVRQLAAFVDLNLEDVRDKNRLFNSFWDRSSAGYQVTLSWITSGPVAKRLLERHDYLTADQQFAAIQLEALAE</sequence>